<feature type="compositionally biased region" description="Low complexity" evidence="1">
    <location>
        <begin position="19"/>
        <end position="40"/>
    </location>
</feature>
<sequence length="222" mass="23177">MAGDNNKDALRVALGSILAPKRPSPSRSSASSGTATPLHNHYPHIHPYPHVHHPPPHSHSTPHHPSTPSRLSHGGDTHHQLPSPIYEPAHHVYQPNFGLPPRLSRNPSSQGHVPGAASISYSHSLSHPTDATSPASVSASAPALTIEAPSPISASASGSSMPPSPQHEYPAHHAVHGLPTPPRSNGGSGTGTPTSVMKGKFLEKLEGKTQSAWDALIHGSFS</sequence>
<comment type="caution">
    <text evidence="2">The sequence shown here is derived from an EMBL/GenBank/DDBJ whole genome shotgun (WGS) entry which is preliminary data.</text>
</comment>
<feature type="compositionally biased region" description="Low complexity" evidence="1">
    <location>
        <begin position="128"/>
        <end position="161"/>
    </location>
</feature>
<feature type="compositionally biased region" description="Low complexity" evidence="1">
    <location>
        <begin position="63"/>
        <end position="72"/>
    </location>
</feature>
<feature type="region of interest" description="Disordered" evidence="1">
    <location>
        <begin position="1"/>
        <end position="194"/>
    </location>
</feature>
<evidence type="ECO:0000313" key="3">
    <source>
        <dbReference type="Proteomes" id="UP000559256"/>
    </source>
</evidence>
<dbReference type="EMBL" id="JAACJM010000065">
    <property type="protein sequence ID" value="KAF5352905.1"/>
    <property type="molecule type" value="Genomic_DNA"/>
</dbReference>
<feature type="compositionally biased region" description="Basic and acidic residues" evidence="1">
    <location>
        <begin position="1"/>
        <end position="10"/>
    </location>
</feature>
<keyword evidence="3" id="KW-1185">Reference proteome</keyword>
<evidence type="ECO:0000256" key="1">
    <source>
        <dbReference type="SAM" id="MobiDB-lite"/>
    </source>
</evidence>
<reference evidence="2 3" key="1">
    <citation type="journal article" date="2020" name="ISME J.">
        <title>Uncovering the hidden diversity of litter-decomposition mechanisms in mushroom-forming fungi.</title>
        <authorList>
            <person name="Floudas D."/>
            <person name="Bentzer J."/>
            <person name="Ahren D."/>
            <person name="Johansson T."/>
            <person name="Persson P."/>
            <person name="Tunlid A."/>
        </authorList>
    </citation>
    <scope>NUCLEOTIDE SEQUENCE [LARGE SCALE GENOMIC DNA]</scope>
    <source>
        <strain evidence="2 3">CBS 291.85</strain>
    </source>
</reference>
<gene>
    <name evidence="2" type="ORF">D9758_007957</name>
</gene>
<protein>
    <submittedName>
        <fullName evidence="2">Uncharacterized protein</fullName>
    </submittedName>
</protein>
<organism evidence="2 3">
    <name type="scientific">Tetrapyrgos nigripes</name>
    <dbReference type="NCBI Taxonomy" id="182062"/>
    <lineage>
        <taxon>Eukaryota</taxon>
        <taxon>Fungi</taxon>
        <taxon>Dikarya</taxon>
        <taxon>Basidiomycota</taxon>
        <taxon>Agaricomycotina</taxon>
        <taxon>Agaricomycetes</taxon>
        <taxon>Agaricomycetidae</taxon>
        <taxon>Agaricales</taxon>
        <taxon>Marasmiineae</taxon>
        <taxon>Marasmiaceae</taxon>
        <taxon>Tetrapyrgos</taxon>
    </lineage>
</organism>
<dbReference type="Proteomes" id="UP000559256">
    <property type="component" value="Unassembled WGS sequence"/>
</dbReference>
<dbReference type="OrthoDB" id="3268861at2759"/>
<accession>A0A8H5D3M4</accession>
<evidence type="ECO:0000313" key="2">
    <source>
        <dbReference type="EMBL" id="KAF5352905.1"/>
    </source>
</evidence>
<name>A0A8H5D3M4_9AGAR</name>
<dbReference type="AlphaFoldDB" id="A0A8H5D3M4"/>
<proteinExistence type="predicted"/>
<feature type="compositionally biased region" description="Basic residues" evidence="1">
    <location>
        <begin position="41"/>
        <end position="62"/>
    </location>
</feature>